<dbReference type="SUPFAM" id="SSF89360">
    <property type="entry name" value="HesB-like domain"/>
    <property type="match status" value="1"/>
</dbReference>
<proteinExistence type="predicted"/>
<dbReference type="KEGG" id="paun:MJA45_16200"/>
<gene>
    <name evidence="2" type="ORF">MJA45_16200</name>
</gene>
<protein>
    <submittedName>
        <fullName evidence="2">Iron-sulfur cluster biosynthesis family protein</fullName>
    </submittedName>
</protein>
<sequence length="108" mass="11990">MQIVFTDAAKEQLETKAAGSGRLKLVYDTEGCGCAVNGVPDLWIEPAQPEHSGELAVESNYVPVACDRKSEVFFEDRMTVDYNPERKSFVLKSTGQIYNASLSLKDKR</sequence>
<dbReference type="InterPro" id="IPR035903">
    <property type="entry name" value="HesB-like_dom_sf"/>
</dbReference>
<evidence type="ECO:0000313" key="2">
    <source>
        <dbReference type="EMBL" id="WNQ09185.1"/>
    </source>
</evidence>
<keyword evidence="3" id="KW-1185">Reference proteome</keyword>
<dbReference type="RefSeq" id="WP_315602954.1">
    <property type="nucleotide sequence ID" value="NZ_CP130318.1"/>
</dbReference>
<organism evidence="2 3">
    <name type="scientific">Paenibacillus aurantius</name>
    <dbReference type="NCBI Taxonomy" id="2918900"/>
    <lineage>
        <taxon>Bacteria</taxon>
        <taxon>Bacillati</taxon>
        <taxon>Bacillota</taxon>
        <taxon>Bacilli</taxon>
        <taxon>Bacillales</taxon>
        <taxon>Paenibacillaceae</taxon>
        <taxon>Paenibacillus</taxon>
    </lineage>
</organism>
<evidence type="ECO:0000259" key="1">
    <source>
        <dbReference type="Pfam" id="PF01521"/>
    </source>
</evidence>
<feature type="domain" description="Core" evidence="1">
    <location>
        <begin position="1"/>
        <end position="106"/>
    </location>
</feature>
<reference evidence="2 3" key="1">
    <citation type="submission" date="2022-02" db="EMBL/GenBank/DDBJ databases">
        <title>Paenibacillus sp. MBLB1776 Whole Genome Shotgun Sequencing.</title>
        <authorList>
            <person name="Hwang C.Y."/>
            <person name="Cho E.-S."/>
            <person name="Seo M.-J."/>
        </authorList>
    </citation>
    <scope>NUCLEOTIDE SEQUENCE [LARGE SCALE GENOMIC DNA]</scope>
    <source>
        <strain evidence="2 3">MBLB1776</strain>
    </source>
</reference>
<name>A0AA96LBD4_9BACL</name>
<dbReference type="Gene3D" id="2.60.300.12">
    <property type="entry name" value="HesB-like domain"/>
    <property type="match status" value="1"/>
</dbReference>
<dbReference type="Pfam" id="PF01521">
    <property type="entry name" value="Fe-S_biosyn"/>
    <property type="match status" value="1"/>
</dbReference>
<dbReference type="AlphaFoldDB" id="A0AA96LBD4"/>
<dbReference type="InterPro" id="IPR000361">
    <property type="entry name" value="ATAP_core_dom"/>
</dbReference>
<dbReference type="EMBL" id="CP130318">
    <property type="protein sequence ID" value="WNQ09185.1"/>
    <property type="molecule type" value="Genomic_DNA"/>
</dbReference>
<accession>A0AA96LBD4</accession>
<dbReference type="Proteomes" id="UP001305702">
    <property type="component" value="Chromosome"/>
</dbReference>
<evidence type="ECO:0000313" key="3">
    <source>
        <dbReference type="Proteomes" id="UP001305702"/>
    </source>
</evidence>